<reference evidence="2 3" key="1">
    <citation type="submission" date="2024-07" db="EMBL/GenBank/DDBJ databases">
        <title>The genome sequence of type strain Sediminicola arcticus GDMCC 1.2805.</title>
        <authorList>
            <person name="Liu Y."/>
        </authorList>
    </citation>
    <scope>NUCLEOTIDE SEQUENCE [LARGE SCALE GENOMIC DNA]</scope>
    <source>
        <strain evidence="2 3">GDMCC 1.2805</strain>
    </source>
</reference>
<accession>A0ABV2SVK0</accession>
<protein>
    <submittedName>
        <fullName evidence="2">Uncharacterized protein</fullName>
    </submittedName>
</protein>
<evidence type="ECO:0000256" key="1">
    <source>
        <dbReference type="SAM" id="SignalP"/>
    </source>
</evidence>
<keyword evidence="3" id="KW-1185">Reference proteome</keyword>
<dbReference type="EMBL" id="JBEXAE010000005">
    <property type="protein sequence ID" value="MET6991197.1"/>
    <property type="molecule type" value="Genomic_DNA"/>
</dbReference>
<name>A0ABV2SVK0_9FLAO</name>
<evidence type="ECO:0000313" key="2">
    <source>
        <dbReference type="EMBL" id="MET6991197.1"/>
    </source>
</evidence>
<organism evidence="2 3">
    <name type="scientific">Sediminicola arcticus</name>
    <dbReference type="NCBI Taxonomy" id="1574308"/>
    <lineage>
        <taxon>Bacteria</taxon>
        <taxon>Pseudomonadati</taxon>
        <taxon>Bacteroidota</taxon>
        <taxon>Flavobacteriia</taxon>
        <taxon>Flavobacteriales</taxon>
        <taxon>Flavobacteriaceae</taxon>
        <taxon>Sediminicola</taxon>
    </lineage>
</organism>
<dbReference type="RefSeq" id="WP_354615655.1">
    <property type="nucleotide sequence ID" value="NZ_JBEXAE010000005.1"/>
</dbReference>
<comment type="caution">
    <text evidence="2">The sequence shown here is derived from an EMBL/GenBank/DDBJ whole genome shotgun (WGS) entry which is preliminary data.</text>
</comment>
<keyword evidence="1" id="KW-0732">Signal</keyword>
<feature type="signal peptide" evidence="1">
    <location>
        <begin position="1"/>
        <end position="21"/>
    </location>
</feature>
<feature type="chain" id="PRO_5045256859" evidence="1">
    <location>
        <begin position="22"/>
        <end position="146"/>
    </location>
</feature>
<proteinExistence type="predicted"/>
<sequence length="146" mass="17380">MKQIQTLMALGLFIGSFSAFAQNEEGNEEQKLSYYEQRAQQDATYEQELRTENEEEAEEFWEDQQAYEKDLKKRDKRAYKAYMKGKRDTYQEHACHCNHDHHSAHFYYYADYYYSSPRYYRSSPRRSTISTGVRVGAPRVRLGIGL</sequence>
<gene>
    <name evidence="2" type="ORF">ABXZ36_11120</name>
</gene>
<dbReference type="Proteomes" id="UP001549799">
    <property type="component" value="Unassembled WGS sequence"/>
</dbReference>
<evidence type="ECO:0000313" key="3">
    <source>
        <dbReference type="Proteomes" id="UP001549799"/>
    </source>
</evidence>